<accession>A0ABW8AC63</accession>
<proteinExistence type="predicted"/>
<feature type="transmembrane region" description="Helical" evidence="2">
    <location>
        <begin position="552"/>
        <end position="571"/>
    </location>
</feature>
<evidence type="ECO:0000313" key="3">
    <source>
        <dbReference type="EMBL" id="MFI7444310.1"/>
    </source>
</evidence>
<feature type="region of interest" description="Disordered" evidence="1">
    <location>
        <begin position="298"/>
        <end position="448"/>
    </location>
</feature>
<evidence type="ECO:0000256" key="2">
    <source>
        <dbReference type="SAM" id="Phobius"/>
    </source>
</evidence>
<reference evidence="3 4" key="1">
    <citation type="submission" date="2024-10" db="EMBL/GenBank/DDBJ databases">
        <title>The Natural Products Discovery Center: Release of the First 8490 Sequenced Strains for Exploring Actinobacteria Biosynthetic Diversity.</title>
        <authorList>
            <person name="Kalkreuter E."/>
            <person name="Kautsar S.A."/>
            <person name="Yang D."/>
            <person name="Bader C.D."/>
            <person name="Teijaro C.N."/>
            <person name="Fluegel L."/>
            <person name="Davis C.M."/>
            <person name="Simpson J.R."/>
            <person name="Lauterbach L."/>
            <person name="Steele A.D."/>
            <person name="Gui C."/>
            <person name="Meng S."/>
            <person name="Li G."/>
            <person name="Viehrig K."/>
            <person name="Ye F."/>
            <person name="Su P."/>
            <person name="Kiefer A.F."/>
            <person name="Nichols A."/>
            <person name="Cepeda A.J."/>
            <person name="Yan W."/>
            <person name="Fan B."/>
            <person name="Jiang Y."/>
            <person name="Adhikari A."/>
            <person name="Zheng C.-J."/>
            <person name="Schuster L."/>
            <person name="Cowan T.M."/>
            <person name="Smanski M.J."/>
            <person name="Chevrette M.G."/>
            <person name="De Carvalho L.P.S."/>
            <person name="Shen B."/>
        </authorList>
    </citation>
    <scope>NUCLEOTIDE SEQUENCE [LARGE SCALE GENOMIC DNA]</scope>
    <source>
        <strain evidence="3 4">NPDC049503</strain>
    </source>
</reference>
<dbReference type="RefSeq" id="WP_397024564.1">
    <property type="nucleotide sequence ID" value="NZ_JBITMB010000008.1"/>
</dbReference>
<protein>
    <submittedName>
        <fullName evidence="3">Uncharacterized protein</fullName>
    </submittedName>
</protein>
<keyword evidence="2" id="KW-1133">Transmembrane helix</keyword>
<gene>
    <name evidence="3" type="ORF">ACIBP5_30430</name>
</gene>
<sequence length="583" mass="56178">MIRRGWVVAGTMVAAGVPVVPATASGVAPVLDRVDGPDAPGAWVRAGEELRFRVRLTGPARAARLALAAGPARALTSVACAPAGDGAEGETASAAGESPGLTFRFVAPGGEGRLPSALVQDGGGVPVQDGGAVSVQDGGAVPVQDGVTVPAQEGGAAETSAGAGAVPPGVRSALRRAYAAAESARPVRAGRASACALGDVRAWREVDVRLAAPYGAREIVLAAVARMGGQEDGGVTVVSRVVALPVVGSSAGHPAGGAVPAGGVAAGSGVAGDLTAGAAEGAPAGYADAAGTMTGDTAGTDTSAGTGTGVSTGADAGTDAGTDAGLSMDAGVDPEGVGSGVASPEWRGRAEKHRSAFASSGQAVRLPRGRGEWAGSWDAATPDAATLDGASRDGATRDGATRDGATRDGATRDGATRDGATLDGASRDSATSDGASRDGATRNGVAWGGGEVRTAGAAAGDGVHRQMGHGAAARSLVEAPPLGGAVVPFQPSGPAAGPSFPAATPAPLGPPQTPVTGNVDGGLGAPLPRQLAMSAERPERSTPANVLAGPQGVAAAGGGIAVLLGGLWGVSRAQQARMRKKVR</sequence>
<keyword evidence="2" id="KW-0472">Membrane</keyword>
<organism evidence="3 4">
    <name type="scientific">Nonomuraea indica</name>
    <dbReference type="NCBI Taxonomy" id="1581193"/>
    <lineage>
        <taxon>Bacteria</taxon>
        <taxon>Bacillati</taxon>
        <taxon>Actinomycetota</taxon>
        <taxon>Actinomycetes</taxon>
        <taxon>Streptosporangiales</taxon>
        <taxon>Streptosporangiaceae</taxon>
        <taxon>Nonomuraea</taxon>
    </lineage>
</organism>
<evidence type="ECO:0000313" key="4">
    <source>
        <dbReference type="Proteomes" id="UP001612928"/>
    </source>
</evidence>
<feature type="compositionally biased region" description="Low complexity" evidence="1">
    <location>
        <begin position="298"/>
        <end position="325"/>
    </location>
</feature>
<name>A0ABW8AC63_9ACTN</name>
<feature type="compositionally biased region" description="Basic and acidic residues" evidence="1">
    <location>
        <begin position="390"/>
        <end position="416"/>
    </location>
</feature>
<keyword evidence="2" id="KW-0812">Transmembrane</keyword>
<keyword evidence="4" id="KW-1185">Reference proteome</keyword>
<comment type="caution">
    <text evidence="3">The sequence shown here is derived from an EMBL/GenBank/DDBJ whole genome shotgun (WGS) entry which is preliminary data.</text>
</comment>
<dbReference type="Proteomes" id="UP001612928">
    <property type="component" value="Unassembled WGS sequence"/>
</dbReference>
<dbReference type="EMBL" id="JBITMB010000008">
    <property type="protein sequence ID" value="MFI7444310.1"/>
    <property type="molecule type" value="Genomic_DNA"/>
</dbReference>
<evidence type="ECO:0000256" key="1">
    <source>
        <dbReference type="SAM" id="MobiDB-lite"/>
    </source>
</evidence>